<keyword evidence="14" id="KW-1185">Reference proteome</keyword>
<accession>A0ABX0K9D5</accession>
<evidence type="ECO:0000256" key="1">
    <source>
        <dbReference type="ARBA" id="ARBA00004429"/>
    </source>
</evidence>
<keyword evidence="9" id="KW-0489">Methyltransferase</keyword>
<sequence>MWTAQAQSCCIPRLPGREQSFTVGRAMTPFVLIPFFLAPFIGSFLGVLIRRIPRDETFVSGRSYCESCHTHLSAFEMVPIFSYLVQKGRCRHCGASIDPLHLKVELAALLIPACAVLSRLIGCQLHGVPYDDAVSDLPVFFADCVLGWGLLVLSWIDLICLRLPDTITLPLLLTGLLESVVLEGWDGVYDRVMGCAAGWILFASVAWGYRRLRKRTGLGGGDVKLLALGGAWVGIAPLPSVVLLSSVLGIMTAATTIFRTGRFSMTLVVPFGPCLAGAIWIARLTLTAE</sequence>
<evidence type="ECO:0000256" key="6">
    <source>
        <dbReference type="ARBA" id="ARBA00022989"/>
    </source>
</evidence>
<keyword evidence="5 9" id="KW-0812">Transmembrane</keyword>
<dbReference type="EMBL" id="WOSW01000016">
    <property type="protein sequence ID" value="NHO32821.1"/>
    <property type="molecule type" value="Genomic_DNA"/>
</dbReference>
<keyword evidence="9" id="KW-0511">Multifunctional enzyme</keyword>
<evidence type="ECO:0000259" key="11">
    <source>
        <dbReference type="Pfam" id="PF01478"/>
    </source>
</evidence>
<evidence type="ECO:0000313" key="14">
    <source>
        <dbReference type="Proteomes" id="UP000615326"/>
    </source>
</evidence>
<evidence type="ECO:0000256" key="10">
    <source>
        <dbReference type="SAM" id="Phobius"/>
    </source>
</evidence>
<feature type="transmembrane region" description="Helical" evidence="10">
    <location>
        <begin position="230"/>
        <end position="251"/>
    </location>
</feature>
<feature type="transmembrane region" description="Helical" evidence="10">
    <location>
        <begin position="30"/>
        <end position="49"/>
    </location>
</feature>
<feature type="domain" description="Prepilin peptidase A24 N-terminal" evidence="12">
    <location>
        <begin position="39"/>
        <end position="115"/>
    </location>
</feature>
<feature type="transmembrane region" description="Helical" evidence="10">
    <location>
        <begin position="263"/>
        <end position="286"/>
    </location>
</feature>
<dbReference type="InterPro" id="IPR000045">
    <property type="entry name" value="Prepilin_IV_endopep_pep"/>
</dbReference>
<comment type="similarity">
    <text evidence="2 8">Belongs to the peptidase A24 family.</text>
</comment>
<dbReference type="PRINTS" id="PR00864">
    <property type="entry name" value="PREPILNPTASE"/>
</dbReference>
<evidence type="ECO:0000313" key="13">
    <source>
        <dbReference type="EMBL" id="NHO32821.1"/>
    </source>
</evidence>
<keyword evidence="7 10" id="KW-0472">Membrane</keyword>
<dbReference type="EC" id="2.1.1.-" evidence="9"/>
<evidence type="ECO:0000256" key="3">
    <source>
        <dbReference type="ARBA" id="ARBA00022475"/>
    </source>
</evidence>
<keyword evidence="9" id="KW-0645">Protease</keyword>
<dbReference type="Gene3D" id="1.20.120.1220">
    <property type="match status" value="1"/>
</dbReference>
<feature type="transmembrane region" description="Helical" evidence="10">
    <location>
        <begin position="191"/>
        <end position="209"/>
    </location>
</feature>
<dbReference type="EC" id="3.4.23.43" evidence="9"/>
<gene>
    <name evidence="13" type="ORF">GOB84_09665</name>
</gene>
<evidence type="ECO:0000259" key="12">
    <source>
        <dbReference type="Pfam" id="PF06750"/>
    </source>
</evidence>
<dbReference type="Pfam" id="PF01478">
    <property type="entry name" value="Peptidase_A24"/>
    <property type="match status" value="1"/>
</dbReference>
<keyword evidence="3" id="KW-1003">Cell membrane</keyword>
<dbReference type="Pfam" id="PF06750">
    <property type="entry name" value="A24_N_bact"/>
    <property type="match status" value="1"/>
</dbReference>
<comment type="catalytic activity">
    <reaction evidence="9">
        <text>Typically cleaves a -Gly-|-Phe- bond to release an N-terminal, basic peptide of 5-8 residues from type IV prepilin, and then N-methylates the new N-terminal amino group, the methyl donor being S-adenosyl-L-methionine.</text>
        <dbReference type="EC" id="3.4.23.43"/>
    </reaction>
</comment>
<proteinExistence type="inferred from homology"/>
<dbReference type="PANTHER" id="PTHR30487">
    <property type="entry name" value="TYPE 4 PREPILIN-LIKE PROTEINS LEADER PEPTIDE-PROCESSING ENZYME"/>
    <property type="match status" value="1"/>
</dbReference>
<evidence type="ECO:0000256" key="4">
    <source>
        <dbReference type="ARBA" id="ARBA00022519"/>
    </source>
</evidence>
<dbReference type="InterPro" id="IPR014032">
    <property type="entry name" value="Peptidase_A24A_bac"/>
</dbReference>
<comment type="function">
    <text evidence="9">Plays an essential role in type IV pili and type II pseudopili formation by proteolytically removing the leader sequence from substrate proteins and subsequently monomethylating the alpha-amino group of the newly exposed N-terminal phenylalanine.</text>
</comment>
<comment type="subcellular location">
    <subcellularLocation>
        <location evidence="1">Cell inner membrane</location>
        <topology evidence="1">Multi-pass membrane protein</topology>
    </subcellularLocation>
    <subcellularLocation>
        <location evidence="9">Cell membrane</location>
        <topology evidence="9">Multi-pass membrane protein</topology>
    </subcellularLocation>
</comment>
<organism evidence="13 14">
    <name type="scientific">Acetobacter fallax</name>
    <dbReference type="NCBI Taxonomy" id="1737473"/>
    <lineage>
        <taxon>Bacteria</taxon>
        <taxon>Pseudomonadati</taxon>
        <taxon>Pseudomonadota</taxon>
        <taxon>Alphaproteobacteria</taxon>
        <taxon>Acetobacterales</taxon>
        <taxon>Acetobacteraceae</taxon>
        <taxon>Acetobacter</taxon>
    </lineage>
</organism>
<evidence type="ECO:0000256" key="8">
    <source>
        <dbReference type="RuleBase" id="RU003793"/>
    </source>
</evidence>
<dbReference type="Proteomes" id="UP000615326">
    <property type="component" value="Unassembled WGS sequence"/>
</dbReference>
<evidence type="ECO:0000256" key="7">
    <source>
        <dbReference type="ARBA" id="ARBA00023136"/>
    </source>
</evidence>
<dbReference type="PANTHER" id="PTHR30487:SF0">
    <property type="entry name" value="PREPILIN LEADER PEPTIDASE_N-METHYLTRANSFERASE-RELATED"/>
    <property type="match status" value="1"/>
</dbReference>
<evidence type="ECO:0000256" key="5">
    <source>
        <dbReference type="ARBA" id="ARBA00022692"/>
    </source>
</evidence>
<keyword evidence="9" id="KW-0808">Transferase</keyword>
<protein>
    <recommendedName>
        <fullName evidence="9">Prepilin leader peptidase/N-methyltransferase</fullName>
        <ecNumber evidence="9">2.1.1.-</ecNumber>
        <ecNumber evidence="9">3.4.23.43</ecNumber>
    </recommendedName>
</protein>
<feature type="transmembrane region" description="Helical" evidence="10">
    <location>
        <begin position="139"/>
        <end position="160"/>
    </location>
</feature>
<keyword evidence="6 10" id="KW-1133">Transmembrane helix</keyword>
<dbReference type="InterPro" id="IPR010627">
    <property type="entry name" value="Prepilin_pept_A24_N"/>
</dbReference>
<reference evidence="13 14" key="1">
    <citation type="journal article" date="2020" name="Int. J. Syst. Evol. Microbiol.">
        <title>Novel acetic acid bacteria from cider fermentations: Acetobacter conturbans sp. nov. and Acetobacter fallax sp. nov.</title>
        <authorList>
            <person name="Sombolestani A.S."/>
            <person name="Cleenwerck I."/>
            <person name="Cnockaert M."/>
            <person name="Borremans W."/>
            <person name="Wieme A.D."/>
            <person name="De Vuyst L."/>
            <person name="Vandamme P."/>
        </authorList>
    </citation>
    <scope>NUCLEOTIDE SEQUENCE [LARGE SCALE GENOMIC DNA]</scope>
    <source>
        <strain evidence="13 14">LMG 1637</strain>
    </source>
</reference>
<evidence type="ECO:0000256" key="9">
    <source>
        <dbReference type="RuleBase" id="RU003794"/>
    </source>
</evidence>
<name>A0ABX0K9D5_9PROT</name>
<evidence type="ECO:0000256" key="2">
    <source>
        <dbReference type="ARBA" id="ARBA00005801"/>
    </source>
</evidence>
<comment type="caution">
    <text evidence="13">The sequence shown here is derived from an EMBL/GenBank/DDBJ whole genome shotgun (WGS) entry which is preliminary data.</text>
</comment>
<feature type="domain" description="Prepilin type IV endopeptidase peptidase" evidence="11">
    <location>
        <begin position="144"/>
        <end position="252"/>
    </location>
</feature>
<dbReference type="InterPro" id="IPR050882">
    <property type="entry name" value="Prepilin_peptidase/N-MTase"/>
</dbReference>
<keyword evidence="4" id="KW-0997">Cell inner membrane</keyword>
<keyword evidence="9" id="KW-0378">Hydrolase</keyword>